<reference evidence="4 5" key="2">
    <citation type="submission" date="2020-03" db="EMBL/GenBank/DDBJ databases">
        <title>Chryseoglobus sp. isolated from a deep-sea seamount.</title>
        <authorList>
            <person name="Zhang D.-C."/>
        </authorList>
    </citation>
    <scope>NUCLEOTIDE SEQUENCE [LARGE SCALE GENOMIC DNA]</scope>
    <source>
        <strain evidence="4 5">KN1116</strain>
    </source>
</reference>
<keyword evidence="5" id="KW-1185">Reference proteome</keyword>
<evidence type="ECO:0000256" key="1">
    <source>
        <dbReference type="SAM" id="MobiDB-lite"/>
    </source>
</evidence>
<dbReference type="AlphaFoldDB" id="A0A9E5ML97"/>
<accession>A0A9E5ML97</accession>
<dbReference type="InterPro" id="IPR011041">
    <property type="entry name" value="Quinoprot_gluc/sorb_DH_b-prop"/>
</dbReference>
<evidence type="ECO:0000313" key="4">
    <source>
        <dbReference type="EMBL" id="NHF63736.1"/>
    </source>
</evidence>
<feature type="chain" id="PRO_5039085348" evidence="2">
    <location>
        <begin position="30"/>
        <end position="394"/>
    </location>
</feature>
<dbReference type="PANTHER" id="PTHR19328:SF13">
    <property type="entry name" value="HIPL1 PROTEIN"/>
    <property type="match status" value="1"/>
</dbReference>
<feature type="region of interest" description="Disordered" evidence="1">
    <location>
        <begin position="34"/>
        <end position="75"/>
    </location>
</feature>
<dbReference type="Pfam" id="PF07995">
    <property type="entry name" value="GSDH"/>
    <property type="match status" value="1"/>
</dbReference>
<protein>
    <submittedName>
        <fullName evidence="4">PQQ-dependent sugar dehydrogenase</fullName>
    </submittedName>
</protein>
<dbReference type="InterPro" id="IPR011042">
    <property type="entry name" value="6-blade_b-propeller_TolB-like"/>
</dbReference>
<evidence type="ECO:0000256" key="2">
    <source>
        <dbReference type="SAM" id="SignalP"/>
    </source>
</evidence>
<feature type="domain" description="Glucose/Sorbosone dehydrogenase" evidence="3">
    <location>
        <begin position="81"/>
        <end position="374"/>
    </location>
</feature>
<proteinExistence type="predicted"/>
<dbReference type="EMBL" id="VIKT02000019">
    <property type="protein sequence ID" value="NHF63736.1"/>
    <property type="molecule type" value="Genomic_DNA"/>
</dbReference>
<feature type="region of interest" description="Disordered" evidence="1">
    <location>
        <begin position="371"/>
        <end position="394"/>
    </location>
</feature>
<feature type="compositionally biased region" description="Gly residues" evidence="1">
    <location>
        <begin position="48"/>
        <end position="61"/>
    </location>
</feature>
<comment type="caution">
    <text evidence="4">The sequence shown here is derived from an EMBL/GenBank/DDBJ whole genome shotgun (WGS) entry which is preliminary data.</text>
</comment>
<keyword evidence="2" id="KW-0732">Signal</keyword>
<dbReference type="Proteomes" id="UP000818266">
    <property type="component" value="Unassembled WGS sequence"/>
</dbReference>
<evidence type="ECO:0000313" key="5">
    <source>
        <dbReference type="Proteomes" id="UP000818266"/>
    </source>
</evidence>
<name>A0A9E5ML97_9MICO</name>
<sequence length="394" mass="40785">MGRTRMGRRSTPTAILAATLLVLTGCAPAGPEFLPVPSGQPVPTPTGEFGGPGSSGTGGGLTDERGPLRPAGEPDSVISGLSAPWSVVPLPVGSTLVSERDTARVLEHTPSGDVRVVGTVPGVVPGGEGGLLGLAAHDTGTPYLYTYFTSGSDNRIVRFELLGEPGGYELGASEDVLTGIPRSRTHNGGRLAFGPDGMLYATTGDASQPGLAQDADSLAGKILRLTPDGAVPDDNPTPGSYVYSLGHRNPQGLAFDASGQLWAAEFGQNTWDELNRIEPGANYGWPEVEGEGGGSGFVDPVQQWSTSEASPSGLGIVGETLVLASLRGQRLWLVDLGDPSESTAVYVGEYGRLRDALAGPDGSLWFLTNNTDGRGSPRTGDDHLYSVPLLPRDD</sequence>
<dbReference type="PANTHER" id="PTHR19328">
    <property type="entry name" value="HEDGEHOG-INTERACTING PROTEIN"/>
    <property type="match status" value="1"/>
</dbReference>
<dbReference type="OrthoDB" id="9770043at2"/>
<dbReference type="Gene3D" id="2.120.10.30">
    <property type="entry name" value="TolB, C-terminal domain"/>
    <property type="match status" value="1"/>
</dbReference>
<feature type="signal peptide" evidence="2">
    <location>
        <begin position="1"/>
        <end position="29"/>
    </location>
</feature>
<gene>
    <name evidence="4" type="ORF">FK219_010905</name>
</gene>
<dbReference type="InterPro" id="IPR012938">
    <property type="entry name" value="Glc/Sorbosone_DH"/>
</dbReference>
<evidence type="ECO:0000259" key="3">
    <source>
        <dbReference type="Pfam" id="PF07995"/>
    </source>
</evidence>
<reference evidence="4 5" key="1">
    <citation type="submission" date="2019-06" db="EMBL/GenBank/DDBJ databases">
        <authorList>
            <person name="De-Chao Zhang Q."/>
        </authorList>
    </citation>
    <scope>NUCLEOTIDE SEQUENCE [LARGE SCALE GENOMIC DNA]</scope>
    <source>
        <strain evidence="4 5">KN1116</strain>
    </source>
</reference>
<organism evidence="4 5">
    <name type="scientific">Microcella pacifica</name>
    <dbReference type="NCBI Taxonomy" id="2591847"/>
    <lineage>
        <taxon>Bacteria</taxon>
        <taxon>Bacillati</taxon>
        <taxon>Actinomycetota</taxon>
        <taxon>Actinomycetes</taxon>
        <taxon>Micrococcales</taxon>
        <taxon>Microbacteriaceae</taxon>
        <taxon>Microcella</taxon>
    </lineage>
</organism>
<dbReference type="SUPFAM" id="SSF50952">
    <property type="entry name" value="Soluble quinoprotein glucose dehydrogenase"/>
    <property type="match status" value="1"/>
</dbReference>
<dbReference type="PROSITE" id="PS51257">
    <property type="entry name" value="PROKAR_LIPOPROTEIN"/>
    <property type="match status" value="1"/>
</dbReference>